<organism evidence="2 3">
    <name type="scientific">Dactylonectria macrodidyma</name>
    <dbReference type="NCBI Taxonomy" id="307937"/>
    <lineage>
        <taxon>Eukaryota</taxon>
        <taxon>Fungi</taxon>
        <taxon>Dikarya</taxon>
        <taxon>Ascomycota</taxon>
        <taxon>Pezizomycotina</taxon>
        <taxon>Sordariomycetes</taxon>
        <taxon>Hypocreomycetidae</taxon>
        <taxon>Hypocreales</taxon>
        <taxon>Nectriaceae</taxon>
        <taxon>Dactylonectria</taxon>
    </lineage>
</organism>
<dbReference type="AlphaFoldDB" id="A0A9P9JJC8"/>
<accession>A0A9P9JJC8</accession>
<evidence type="ECO:0000256" key="1">
    <source>
        <dbReference type="SAM" id="MobiDB-lite"/>
    </source>
</evidence>
<evidence type="ECO:0000313" key="2">
    <source>
        <dbReference type="EMBL" id="KAH7176531.1"/>
    </source>
</evidence>
<protein>
    <submittedName>
        <fullName evidence="2">Uncharacterized protein</fullName>
    </submittedName>
</protein>
<gene>
    <name evidence="2" type="ORF">EDB81DRAFT_41574</name>
</gene>
<name>A0A9P9JJC8_9HYPO</name>
<reference evidence="2" key="1">
    <citation type="journal article" date="2021" name="Nat. Commun.">
        <title>Genetic determinants of endophytism in the Arabidopsis root mycobiome.</title>
        <authorList>
            <person name="Mesny F."/>
            <person name="Miyauchi S."/>
            <person name="Thiergart T."/>
            <person name="Pickel B."/>
            <person name="Atanasova L."/>
            <person name="Karlsson M."/>
            <person name="Huettel B."/>
            <person name="Barry K.W."/>
            <person name="Haridas S."/>
            <person name="Chen C."/>
            <person name="Bauer D."/>
            <person name="Andreopoulos W."/>
            <person name="Pangilinan J."/>
            <person name="LaButti K."/>
            <person name="Riley R."/>
            <person name="Lipzen A."/>
            <person name="Clum A."/>
            <person name="Drula E."/>
            <person name="Henrissat B."/>
            <person name="Kohler A."/>
            <person name="Grigoriev I.V."/>
            <person name="Martin F.M."/>
            <person name="Hacquard S."/>
        </authorList>
    </citation>
    <scope>NUCLEOTIDE SEQUENCE</scope>
    <source>
        <strain evidence="2">MPI-CAGE-AT-0147</strain>
    </source>
</reference>
<comment type="caution">
    <text evidence="2">The sequence shown here is derived from an EMBL/GenBank/DDBJ whole genome shotgun (WGS) entry which is preliminary data.</text>
</comment>
<dbReference type="Proteomes" id="UP000738349">
    <property type="component" value="Unassembled WGS sequence"/>
</dbReference>
<dbReference type="OrthoDB" id="10307519at2759"/>
<feature type="compositionally biased region" description="Basic and acidic residues" evidence="1">
    <location>
        <begin position="326"/>
        <end position="339"/>
    </location>
</feature>
<keyword evidence="3" id="KW-1185">Reference proteome</keyword>
<proteinExistence type="predicted"/>
<dbReference type="EMBL" id="JAGMUV010000001">
    <property type="protein sequence ID" value="KAH7176531.1"/>
    <property type="molecule type" value="Genomic_DNA"/>
</dbReference>
<sequence>MCDIVNSQGLASELDNRRKENTYTTPSANRFEAVTYTMSLSYHVPVACLVLCYLCTTQTQQGLGRGVAGKHWVVLGLCSSNFFLVFRERSSGNISIIQFILSWLPADRIPCKIRTLNQREIEAGPCHEEPVVVLPMSPSLTPREACHCGLCPDATGKMALRSCGCDRGTCEWCLVQRCEPWDSRDGCHCEPCAMCQNEATQTICDVNCSCQGLWRSFSSGGGSCRNHGVCVGEESHQQIITCPRPDVRYCSQNALHHSRNIAHHSTHGSYCLDVSRCPLDDGCSRCIGNLLLDSEYSECHERRRTHTKGHGTRRIIDLLSRGQRNERQYERVESRERRHSEVRRRGSRHEAECSHTRVRRVRFSR</sequence>
<evidence type="ECO:0000313" key="3">
    <source>
        <dbReference type="Proteomes" id="UP000738349"/>
    </source>
</evidence>
<feature type="region of interest" description="Disordered" evidence="1">
    <location>
        <begin position="326"/>
        <end position="350"/>
    </location>
</feature>